<keyword evidence="4 5" id="KW-0472">Membrane</keyword>
<accession>A0A5A8CHD6</accession>
<dbReference type="AlphaFoldDB" id="A0A5A8CHD6"/>
<reference evidence="7 8" key="1">
    <citation type="submission" date="2019-07" db="EMBL/GenBank/DDBJ databases">
        <title>Genomes of Cafeteria roenbergensis.</title>
        <authorList>
            <person name="Fischer M.G."/>
            <person name="Hackl T."/>
            <person name="Roman M."/>
        </authorList>
    </citation>
    <scope>NUCLEOTIDE SEQUENCE [LARGE SCALE GENOMIC DNA]</scope>
    <source>
        <strain evidence="7 8">BVI</strain>
    </source>
</reference>
<proteinExistence type="predicted"/>
<comment type="caution">
    <text evidence="7">The sequence shown here is derived from an EMBL/GenBank/DDBJ whole genome shotgun (WGS) entry which is preliminary data.</text>
</comment>
<dbReference type="Pfam" id="PF01490">
    <property type="entry name" value="Aa_trans"/>
    <property type="match status" value="1"/>
</dbReference>
<feature type="transmembrane region" description="Helical" evidence="5">
    <location>
        <begin position="44"/>
        <end position="65"/>
    </location>
</feature>
<feature type="transmembrane region" description="Helical" evidence="5">
    <location>
        <begin position="111"/>
        <end position="135"/>
    </location>
</feature>
<comment type="subcellular location">
    <subcellularLocation>
        <location evidence="1">Membrane</location>
        <topology evidence="1">Multi-pass membrane protein</topology>
    </subcellularLocation>
</comment>
<dbReference type="InterPro" id="IPR013057">
    <property type="entry name" value="AA_transpt_TM"/>
</dbReference>
<feature type="domain" description="Amino acid transporter transmembrane" evidence="6">
    <location>
        <begin position="34"/>
        <end position="399"/>
    </location>
</feature>
<protein>
    <recommendedName>
        <fullName evidence="6">Amino acid transporter transmembrane domain-containing protein</fullName>
    </recommendedName>
</protein>
<dbReference type="PANTHER" id="PTHR22950">
    <property type="entry name" value="AMINO ACID TRANSPORTER"/>
    <property type="match status" value="1"/>
</dbReference>
<evidence type="ECO:0000256" key="1">
    <source>
        <dbReference type="ARBA" id="ARBA00004141"/>
    </source>
</evidence>
<evidence type="ECO:0000256" key="2">
    <source>
        <dbReference type="ARBA" id="ARBA00022692"/>
    </source>
</evidence>
<feature type="transmembrane region" description="Helical" evidence="5">
    <location>
        <begin position="212"/>
        <end position="233"/>
    </location>
</feature>
<evidence type="ECO:0000313" key="8">
    <source>
        <dbReference type="Proteomes" id="UP000323011"/>
    </source>
</evidence>
<evidence type="ECO:0000256" key="5">
    <source>
        <dbReference type="SAM" id="Phobius"/>
    </source>
</evidence>
<evidence type="ECO:0000259" key="6">
    <source>
        <dbReference type="Pfam" id="PF01490"/>
    </source>
</evidence>
<feature type="transmembrane region" description="Helical" evidence="5">
    <location>
        <begin position="302"/>
        <end position="321"/>
    </location>
</feature>
<dbReference type="GO" id="GO:0016020">
    <property type="term" value="C:membrane"/>
    <property type="evidence" value="ECO:0007669"/>
    <property type="project" value="UniProtKB-SubCell"/>
</dbReference>
<dbReference type="GO" id="GO:0015179">
    <property type="term" value="F:L-amino acid transmembrane transporter activity"/>
    <property type="evidence" value="ECO:0007669"/>
    <property type="project" value="TreeGrafter"/>
</dbReference>
<sequence length="488" mass="50662">MPADQRSGDEDELLREPEASAALAEVDANEAGSNATMLGTVMGIANNVVGAGMLSLPWCLMQASLIPGLTLMVGISALAALSVVVICASADLAGGVYTFKELGARAVGPGFGVFLQVVVALYTLGSCISYAVLLLDFIPNILEGISGQQGEWWESRWFIILVLAGLVLLPMSLFRDLSRFEFTSTIAVVCVMLTVGILLWRGSNPSGWDSVVLAEFTPGTFAAMPILAVATTMHYNSLRFYRELPLEHRNLRTMAFITAGAFGICLVAYGASATAGYIAFGADTNAEVLQNFPTSLDNVEGVLALTVRSAFAIVVAFTYPLSLHPLRAAMFTLLPDRLVCGKASRSTASLYIPLTVFLVALTCLVGWLVPDIDVVLDYKGAIAGSCIVFIGPGIMYAALALRGPVATAGATAGPSAKDTALNSSSGASLAESPLLSEGAGHAAKPSDASGHEAAELEGWAGVMAIGFVLWGGGPMLIGGVLKTAGALT</sequence>
<feature type="transmembrane region" description="Helical" evidence="5">
    <location>
        <begin position="350"/>
        <end position="369"/>
    </location>
</feature>
<dbReference type="EMBL" id="VLTN01000024">
    <property type="protein sequence ID" value="KAA0151894.1"/>
    <property type="molecule type" value="Genomic_DNA"/>
</dbReference>
<dbReference type="PANTHER" id="PTHR22950:SF652">
    <property type="entry name" value="TRANSMEMBRANE AMINO ACID TRANSPORTER FAMILY PROTEIN"/>
    <property type="match status" value="1"/>
</dbReference>
<evidence type="ECO:0000313" key="7">
    <source>
        <dbReference type="EMBL" id="KAA0151894.1"/>
    </source>
</evidence>
<gene>
    <name evidence="7" type="ORF">FNF29_04300</name>
</gene>
<name>A0A5A8CHD6_CAFRO</name>
<feature type="transmembrane region" description="Helical" evidence="5">
    <location>
        <begin position="381"/>
        <end position="401"/>
    </location>
</feature>
<feature type="transmembrane region" description="Helical" evidence="5">
    <location>
        <begin position="71"/>
        <end position="99"/>
    </location>
</feature>
<keyword evidence="2 5" id="KW-0812">Transmembrane</keyword>
<keyword evidence="8" id="KW-1185">Reference proteome</keyword>
<dbReference type="OMA" id="AMSCTAN"/>
<feature type="transmembrane region" description="Helical" evidence="5">
    <location>
        <begin position="155"/>
        <end position="173"/>
    </location>
</feature>
<feature type="transmembrane region" description="Helical" evidence="5">
    <location>
        <begin position="180"/>
        <end position="200"/>
    </location>
</feature>
<dbReference type="Gene3D" id="1.20.1740.10">
    <property type="entry name" value="Amino acid/polyamine transporter I"/>
    <property type="match status" value="1"/>
</dbReference>
<evidence type="ECO:0000256" key="4">
    <source>
        <dbReference type="ARBA" id="ARBA00023136"/>
    </source>
</evidence>
<organism evidence="7 8">
    <name type="scientific">Cafeteria roenbergensis</name>
    <name type="common">Marine flagellate</name>
    <dbReference type="NCBI Taxonomy" id="33653"/>
    <lineage>
        <taxon>Eukaryota</taxon>
        <taxon>Sar</taxon>
        <taxon>Stramenopiles</taxon>
        <taxon>Bigyra</taxon>
        <taxon>Opalozoa</taxon>
        <taxon>Bicosoecida</taxon>
        <taxon>Cafeteriaceae</taxon>
        <taxon>Cafeteria</taxon>
    </lineage>
</organism>
<feature type="transmembrane region" description="Helical" evidence="5">
    <location>
        <begin position="254"/>
        <end position="282"/>
    </location>
</feature>
<evidence type="ECO:0000256" key="3">
    <source>
        <dbReference type="ARBA" id="ARBA00022989"/>
    </source>
</evidence>
<dbReference type="Proteomes" id="UP000323011">
    <property type="component" value="Unassembled WGS sequence"/>
</dbReference>
<keyword evidence="3 5" id="KW-1133">Transmembrane helix</keyword>